<dbReference type="GO" id="GO:0004843">
    <property type="term" value="F:cysteine-type deubiquitinase activity"/>
    <property type="evidence" value="ECO:0007669"/>
    <property type="project" value="InterPro"/>
</dbReference>
<dbReference type="InterPro" id="IPR028889">
    <property type="entry name" value="USP"/>
</dbReference>
<dbReference type="CDD" id="cd02659">
    <property type="entry name" value="peptidase_C19C"/>
    <property type="match status" value="1"/>
</dbReference>
<dbReference type="GO" id="GO:0016579">
    <property type="term" value="P:protein deubiquitination"/>
    <property type="evidence" value="ECO:0007669"/>
    <property type="project" value="InterPro"/>
</dbReference>
<dbReference type="Gene3D" id="3.90.70.10">
    <property type="entry name" value="Cysteine proteinases"/>
    <property type="match status" value="1"/>
</dbReference>
<dbReference type="PANTHER" id="PTHR24006">
    <property type="entry name" value="UBIQUITIN CARBOXYL-TERMINAL HYDROLASE"/>
    <property type="match status" value="1"/>
</dbReference>
<comment type="caution">
    <text evidence="3">The sequence shown here is derived from an EMBL/GenBank/DDBJ whole genome shotgun (WGS) entry which is preliminary data.</text>
</comment>
<dbReference type="FunFam" id="3.90.70.10:FF:000136">
    <property type="entry name" value="Ubiquitin C-terminal hydrolase, putative"/>
    <property type="match status" value="1"/>
</dbReference>
<feature type="domain" description="USP" evidence="2">
    <location>
        <begin position="1606"/>
        <end position="1933"/>
    </location>
</feature>
<reference evidence="3 4" key="1">
    <citation type="submission" date="2019-06" db="EMBL/GenBank/DDBJ databases">
        <title>Draft genome sequence of the filamentous fungus Phialemoniopsis curvata isolated from diesel fuel.</title>
        <authorList>
            <person name="Varaljay V.A."/>
            <person name="Lyon W.J."/>
            <person name="Crouch A.L."/>
            <person name="Drake C.E."/>
            <person name="Hollomon J.M."/>
            <person name="Nadeau L.J."/>
            <person name="Nunn H.S."/>
            <person name="Stevenson B.S."/>
            <person name="Bojanowski C.L."/>
            <person name="Crookes-Goodson W.J."/>
        </authorList>
    </citation>
    <scope>NUCLEOTIDE SEQUENCE [LARGE SCALE GENOMIC DNA]</scope>
    <source>
        <strain evidence="3 4">D216</strain>
    </source>
</reference>
<dbReference type="SUPFAM" id="SSF54001">
    <property type="entry name" value="Cysteine proteinases"/>
    <property type="match status" value="1"/>
</dbReference>
<dbReference type="InterPro" id="IPR050164">
    <property type="entry name" value="Peptidase_C19"/>
</dbReference>
<dbReference type="OrthoDB" id="420187at2759"/>
<dbReference type="EMBL" id="SKBQ01000029">
    <property type="protein sequence ID" value="TPX14369.1"/>
    <property type="molecule type" value="Genomic_DNA"/>
</dbReference>
<evidence type="ECO:0000256" key="1">
    <source>
        <dbReference type="SAM" id="MobiDB-lite"/>
    </source>
</evidence>
<feature type="compositionally biased region" description="Low complexity" evidence="1">
    <location>
        <begin position="46"/>
        <end position="58"/>
    </location>
</feature>
<protein>
    <recommendedName>
        <fullName evidence="2">USP domain-containing protein</fullName>
    </recommendedName>
</protein>
<dbReference type="GO" id="GO:0005634">
    <property type="term" value="C:nucleus"/>
    <property type="evidence" value="ECO:0007669"/>
    <property type="project" value="TreeGrafter"/>
</dbReference>
<evidence type="ECO:0000313" key="3">
    <source>
        <dbReference type="EMBL" id="TPX14369.1"/>
    </source>
</evidence>
<feature type="region of interest" description="Disordered" evidence="1">
    <location>
        <begin position="2544"/>
        <end position="2581"/>
    </location>
</feature>
<dbReference type="PANTHER" id="PTHR24006:SF827">
    <property type="entry name" value="UBIQUITIN CARBOXYL-TERMINAL HYDROLASE 34"/>
    <property type="match status" value="1"/>
</dbReference>
<dbReference type="InterPro" id="IPR018200">
    <property type="entry name" value="USP_CS"/>
</dbReference>
<dbReference type="InterPro" id="IPR038765">
    <property type="entry name" value="Papain-like_cys_pep_sf"/>
</dbReference>
<organism evidence="3 4">
    <name type="scientific">Thyridium curvatum</name>
    <dbReference type="NCBI Taxonomy" id="1093900"/>
    <lineage>
        <taxon>Eukaryota</taxon>
        <taxon>Fungi</taxon>
        <taxon>Dikarya</taxon>
        <taxon>Ascomycota</taxon>
        <taxon>Pezizomycotina</taxon>
        <taxon>Sordariomycetes</taxon>
        <taxon>Sordariomycetidae</taxon>
        <taxon>Thyridiales</taxon>
        <taxon>Thyridiaceae</taxon>
        <taxon>Thyridium</taxon>
    </lineage>
</organism>
<dbReference type="Pfam" id="PF00443">
    <property type="entry name" value="UCH"/>
    <property type="match status" value="1"/>
</dbReference>
<evidence type="ECO:0000313" key="4">
    <source>
        <dbReference type="Proteomes" id="UP000319257"/>
    </source>
</evidence>
<accession>A0A507BAG2</accession>
<dbReference type="GeneID" id="41973012"/>
<dbReference type="RefSeq" id="XP_030996080.1">
    <property type="nucleotide sequence ID" value="XM_031140100.1"/>
</dbReference>
<name>A0A507BAG2_9PEZI</name>
<dbReference type="InterPro" id="IPR001394">
    <property type="entry name" value="Peptidase_C19_UCH"/>
</dbReference>
<dbReference type="GO" id="GO:0005829">
    <property type="term" value="C:cytosol"/>
    <property type="evidence" value="ECO:0007669"/>
    <property type="project" value="TreeGrafter"/>
</dbReference>
<dbReference type="InParanoid" id="A0A507BAG2"/>
<feature type="compositionally biased region" description="Polar residues" evidence="1">
    <location>
        <begin position="97"/>
        <end position="122"/>
    </location>
</feature>
<dbReference type="InterPro" id="IPR021905">
    <property type="entry name" value="DUF3517"/>
</dbReference>
<keyword evidence="4" id="KW-1185">Reference proteome</keyword>
<dbReference type="PROSITE" id="PS00973">
    <property type="entry name" value="USP_2"/>
    <property type="match status" value="1"/>
</dbReference>
<dbReference type="Proteomes" id="UP000319257">
    <property type="component" value="Unassembled WGS sequence"/>
</dbReference>
<feature type="compositionally biased region" description="Polar residues" evidence="1">
    <location>
        <begin position="59"/>
        <end position="70"/>
    </location>
</feature>
<evidence type="ECO:0000259" key="2">
    <source>
        <dbReference type="PROSITE" id="PS50235"/>
    </source>
</evidence>
<feature type="region of interest" description="Disordered" evidence="1">
    <location>
        <begin position="1"/>
        <end position="167"/>
    </location>
</feature>
<proteinExistence type="predicted"/>
<dbReference type="PROSITE" id="PS50235">
    <property type="entry name" value="USP_3"/>
    <property type="match status" value="1"/>
</dbReference>
<dbReference type="Pfam" id="PF12030">
    <property type="entry name" value="DUF3517"/>
    <property type="match status" value="1"/>
</dbReference>
<feature type="compositionally biased region" description="Polar residues" evidence="1">
    <location>
        <begin position="155"/>
        <end position="167"/>
    </location>
</feature>
<dbReference type="STRING" id="1093900.A0A507BAG2"/>
<sequence>MDQQPSSPQDLRERAVSSEPCSTRPNPFDDSDFSARKRRRTSLSGASRSRSVDSATSSGPSPQVEAQQVLTMKESDLGPKGPQTPEPQPEHSDDQPSDTVPSKVTLSLRNSDRPSQTSSPLHPTSVPPDPRPVEQEDILASVEDREVDMLRPPSDSETPAVTPETETSPVVAVDDDIEQEVQYSSVQPRATMVQNTALIDPAREFPYESVAETYAEVMNKLGQHYLSHEDVPTRVLAWLDEYLAFAKMVDPATALASFQQHRPLFAALPEIVLCNSNRKLSTMRDVGACTRLADLYKGFARLAAHLADLDYMVLQEVLSSENSRLPDLGSPFYLTILGHVTRRDDESFSVRPCDELSDVLEQFIQCREGPGGELAQLNKLLETMVQLIPRFPRILEPCGQVAQLVQSLIHECDRRLRFTGSATAGNVASLTSVALQGHKFFEVLSVALDRVIDKHLTALSFETAAGLINTLGEIYMILLAIHIAHIPLFSQDQVNEDAGGLPSASVPEVLASEWRMNLYGRLIVSSQMQLRVMAVSQMTQDLIHCWKKFSEPRSDDNQTILQHLAAALISTGLVPYILGPTCHPEITLESNNIIGFLVVTRTYTQAHTDLMWQTVTLTQDPRISDALLRMMGRSANLFHYEDLLYFCTKFQALPIEVFGPSLREFCDAVFKWIAQKAPLEAAIETAPSHLCLRLLRESSVPSSTAPVAYPEIQQFATVKFRELLASAPDRDSRQDLYMNCLQDIADKSDTTLGSLHALFLMIRQTPARELQWLTSEHNLTGLLVDELEYSISAGRRRGFAPVIHGSVNNPRRDLLYHLILHQPSTLMGQTGERLWHMLVGLGADYDEDRDAAWVFLNAILKSSSRLDNPFLATCFKEYLPKLPPSCFREGMLQFIKTVVLPLANATDSDLLDVEGDDDESLGKRGMEQLWRVVLTAPNRTIELKAIQTLVNDIYIESAAVTGSSHHRTRKIHLALVGRCLRQLSSAAARLQSSGSMGSSGAEAAIDDVPPMDEVEQQSLLFIRSLTVLREFHRLYRMKSNFAAPDLRSIPLQGPGEVEGESAELKFQSFDGNHQTDIQTLNIGKRNTAASLLASLKEATGFEHYQLFYRGQAFIPQERDICKSLEDLRIHNGLILVKREPDAISTTVRIRPGASPVEIEILGHFEELWGYLNMDDKYAQEVYQFLTTLPVYEQMAHVFQSSNVSHEQVFPLGYPFKSLYAIYALREFVASRRRMAGSLQVRADPDAAKAAAKAYTEALNTALSLAVAVICDYEVVRQCANQDLQIILSHALIESLVHLVKDSSQTGSLTNTLDEALLTRLLSIEMSAVDGPPTDNSMRLIQLTFQAICECCSASQAFWDAFKTHDDVGRVILTLVLHDPRPMIRKAVTKILAERISYMHSSSIVTPLSFCEFLWPLISGFLPIAIGTPDKCEDIFALSFTMLKLLREAGSAVLDQQQLLDEASYLLLRYETYEDITQPEAVDIVACGLVRIIHTLICNRDEASAVRLSLSDDLARALFWKHLFPPWQQTETSALPCVILNSHTRKMLIEVIFSLVGSDLSQLKLLIEDLDALVPFSVGEDEEDPYHYELPQQFDRSDAIRSACGYVGLKNLSNTCYLNSLFTQLFMNTSFRNFMLNAEIHDEDISQNLLFATRNLFGSMQNSIKRWVDPQACVTQIKTYEDTHIDIHNQMDVDEFYNLLFDRWESQFRSPDEKKTFRSFYGGQLVQQVRSQECRHISERLEPFSAIQCDIKGKNSLEESLQAYVDGEIMEGDNKYKCSTCDRHVDAVKRACLKDIPDNLIFHLKRFDFNLRTLQRHKINEYFSFPSKIDMRPYTINHLSSPSDDNPPDIFELVGVLVHSGTAESGHYYSYIRERPSTKANETWVEFNDDVVSPWDTAHMEASCFGGTDYRNPLDGNIGLEKPYSAYMLFYQRSSSIKDEQEALLASGELSPLRVATPQDLSEHIQGENYSMLRRHCIFDPAQIRFVSSCLVRLRLINGGTCSEDHAAEHLAVRMALSYLDQVASRTKDIPEFQSLLSRVQAMMQACAKCSLAIYDYFDQRYEALRALVQRHPEPRVRQESGNLLLRALVEIKHNLPNRYGIAAEGVAPSNIDPLNPRNVIHGANRMMGYLWSFFHMHLRSWHETFGLMLGFTGLGWHEAAVFLDQGYLRNAVMIISADSSLNLDPQYNRMLNALQRRLSTKPPAYDTIIALIHRLLSVVHIEYSRGNELAPPQFRTRFDEVLEKRGGPLAMSRPEYAVLSVDWGRGYGNIFVEKLLTVDQNEASTNAILVRLLQIHHQMGAKILDTFRQNIMGDATPPPNGPFLRAALVFCRHYPNADKVKWLVGYIAQQTKVLENTEGRSFFRFHRDLASTTAASVEGAVAGIELELLILEYIPVWAPTLLAYYDPSVRVEVEDMLQRTIFRHGASPSFEELEGGTVKAEALIKCARLLGVECLRYLEKFFVAREIRIAEESVSSLQRVTHICSEYFDSDQEDTEAAAFDMLFQSMYQNPEAFAARAGGRSAAHMRTDTLDSLARLIMDNDVEEESDQQWNDSEGSELESLGSMNVDDLATYPKEFPEPQ</sequence>
<gene>
    <name evidence="3" type="ORF">E0L32_005565</name>
</gene>